<evidence type="ECO:0000259" key="6">
    <source>
        <dbReference type="PROSITE" id="PS50982"/>
    </source>
</evidence>
<evidence type="ECO:0000313" key="7">
    <source>
        <dbReference type="EMBL" id="KAE9461152.1"/>
    </source>
</evidence>
<dbReference type="PROSITE" id="PS50982">
    <property type="entry name" value="MBD"/>
    <property type="match status" value="2"/>
</dbReference>
<gene>
    <name evidence="7" type="ORF">C3L33_06950</name>
</gene>
<evidence type="ECO:0000256" key="2">
    <source>
        <dbReference type="ARBA" id="ARBA00023015"/>
    </source>
</evidence>
<organism evidence="7 8">
    <name type="scientific">Rhododendron williamsianum</name>
    <dbReference type="NCBI Taxonomy" id="262921"/>
    <lineage>
        <taxon>Eukaryota</taxon>
        <taxon>Viridiplantae</taxon>
        <taxon>Streptophyta</taxon>
        <taxon>Embryophyta</taxon>
        <taxon>Tracheophyta</taxon>
        <taxon>Spermatophyta</taxon>
        <taxon>Magnoliopsida</taxon>
        <taxon>eudicotyledons</taxon>
        <taxon>Gunneridae</taxon>
        <taxon>Pentapetalae</taxon>
        <taxon>asterids</taxon>
        <taxon>Ericales</taxon>
        <taxon>Ericaceae</taxon>
        <taxon>Ericoideae</taxon>
        <taxon>Rhodoreae</taxon>
        <taxon>Rhododendron</taxon>
    </lineage>
</organism>
<feature type="domain" description="MBD" evidence="6">
    <location>
        <begin position="154"/>
        <end position="224"/>
    </location>
</feature>
<proteinExistence type="predicted"/>
<dbReference type="InterPro" id="IPR001739">
    <property type="entry name" value="Methyl_CpG_DNA-bd"/>
</dbReference>
<dbReference type="PANTHER" id="PTHR12396:SF38">
    <property type="entry name" value="METHYL-CPG-BINDING DOMAIN-CONTAINING PROTEIN 7"/>
    <property type="match status" value="1"/>
</dbReference>
<dbReference type="InterPro" id="IPR016177">
    <property type="entry name" value="DNA-bd_dom_sf"/>
</dbReference>
<evidence type="ECO:0000256" key="5">
    <source>
        <dbReference type="ARBA" id="ARBA00023242"/>
    </source>
</evidence>
<dbReference type="Proteomes" id="UP000428333">
    <property type="component" value="Linkage Group LG04"/>
</dbReference>
<evidence type="ECO:0000313" key="8">
    <source>
        <dbReference type="Proteomes" id="UP000428333"/>
    </source>
</evidence>
<keyword evidence="4" id="KW-0804">Transcription</keyword>
<dbReference type="EMBL" id="QEFC01000984">
    <property type="protein sequence ID" value="KAE9461152.1"/>
    <property type="molecule type" value="Genomic_DNA"/>
</dbReference>
<evidence type="ECO:0000256" key="3">
    <source>
        <dbReference type="ARBA" id="ARBA00023125"/>
    </source>
</evidence>
<keyword evidence="3" id="KW-0238">DNA-binding</keyword>
<dbReference type="GO" id="GO:0005634">
    <property type="term" value="C:nucleus"/>
    <property type="evidence" value="ECO:0007669"/>
    <property type="project" value="UniProtKB-SubCell"/>
</dbReference>
<dbReference type="OrthoDB" id="10072024at2759"/>
<dbReference type="SUPFAM" id="SSF54171">
    <property type="entry name" value="DNA-binding domain"/>
    <property type="match status" value="2"/>
</dbReference>
<comment type="caution">
    <text evidence="7">The sequence shown here is derived from an EMBL/GenBank/DDBJ whole genome shotgun (WGS) entry which is preliminary data.</text>
</comment>
<dbReference type="PANTHER" id="PTHR12396">
    <property type="entry name" value="METHYL-CPG BINDING PROTEIN, MBD"/>
    <property type="match status" value="1"/>
</dbReference>
<dbReference type="AlphaFoldDB" id="A0A6A4LVA1"/>
<name>A0A6A4LVA1_9ERIC</name>
<dbReference type="GO" id="GO:0003677">
    <property type="term" value="F:DNA binding"/>
    <property type="evidence" value="ECO:0007669"/>
    <property type="project" value="UniProtKB-KW"/>
</dbReference>
<sequence length="305" mass="34377">MEEEEDNVALSRSMLVPFRNPTPAHHGGGVPPVRRQLAVVVPTTSAITAASSFSRFKLPRGWYVESVPRADGIRSDRYYHEPETGKKFRSTKEVERYLTGVEYTPRSRSRSRSDRPFTLGNMSSRSRKMIVSGGMLLPLDKRGSSQRQLVVAPTVAAAKTPFNLPDGWVVEEVPRKCHGWFDKYYYEPGTGRKFRSLLSVQQYLAEVGEDAPLSQLFKSANRVKKFGLQKKFSSGKLKSSTSDIPKPPEKINWVLADPRGNTWNPFIGESMIPEPIKQRWANRFAVSIDDTNSAAHLLKVKVHDD</sequence>
<evidence type="ECO:0000256" key="1">
    <source>
        <dbReference type="ARBA" id="ARBA00004123"/>
    </source>
</evidence>
<keyword evidence="8" id="KW-1185">Reference proteome</keyword>
<evidence type="ECO:0000256" key="4">
    <source>
        <dbReference type="ARBA" id="ARBA00023163"/>
    </source>
</evidence>
<dbReference type="Gene3D" id="3.30.890.10">
    <property type="entry name" value="Methyl-cpg-binding Protein 2, Chain A"/>
    <property type="match status" value="2"/>
</dbReference>
<comment type="subcellular location">
    <subcellularLocation>
        <location evidence="1">Nucleus</location>
    </subcellularLocation>
</comment>
<accession>A0A6A4LVA1</accession>
<keyword evidence="2" id="KW-0805">Transcription regulation</keyword>
<protein>
    <recommendedName>
        <fullName evidence="6">MBD domain-containing protein</fullName>
    </recommendedName>
</protein>
<feature type="domain" description="MBD" evidence="6">
    <location>
        <begin position="48"/>
        <end position="122"/>
    </location>
</feature>
<reference evidence="7 8" key="1">
    <citation type="journal article" date="2019" name="Genome Biol. Evol.">
        <title>The Rhododendron genome and chromosomal organization provide insight into shared whole-genome duplications across the heath family (Ericaceae).</title>
        <authorList>
            <person name="Soza V.L."/>
            <person name="Lindsley D."/>
            <person name="Waalkes A."/>
            <person name="Ramage E."/>
            <person name="Patwardhan R.P."/>
            <person name="Burton J.N."/>
            <person name="Adey A."/>
            <person name="Kumar A."/>
            <person name="Qiu R."/>
            <person name="Shendure J."/>
            <person name="Hall B."/>
        </authorList>
    </citation>
    <scope>NUCLEOTIDE SEQUENCE [LARGE SCALE GENOMIC DNA]</scope>
    <source>
        <strain evidence="7">RSF 1966-606</strain>
    </source>
</reference>
<dbReference type="Pfam" id="PF01429">
    <property type="entry name" value="MBD"/>
    <property type="match status" value="2"/>
</dbReference>
<keyword evidence="5" id="KW-0539">Nucleus</keyword>
<feature type="non-terminal residue" evidence="7">
    <location>
        <position position="1"/>
    </location>
</feature>